<sequence length="509" mass="58256">MDPLHNLLLLFYFLLACRAAVVLRRLYFHPLSAYPGTKLGIVSPTLYKLYRNFKRRGQFIFEIEQLHKKHGPIVRSGINDLHINDPSIYLQITKIGSRFRKDPKFYDRISFRNTSLGFLDPYLHRARHSILVNAAFSPTPKNLQHLAHLVEQKVAKLCDRFDTWAAEGTPVNIHRGMKALSMDIISELSMGRSFGCLDHSNFSNVFLEQLHSIFQEMTWMQKVLFTVAKVSLSTPPWMFKFVHPPTMVMMKELAKPLIRDYVNNKENKENKASNEEPNQKAVIIDALTDPSASKNSEALDFETLSEEIVTLLTAGGDTVSSALIYGVYHICRNEQVHRKLVEELLAAFPTPDDVTYQGAHSLPYLTACIKEILRTSNPLPGRLPRVVPPEGFDLYGRHIPGGCVFNTSAYLLNRHPSIWDRPDDFDPGRWLEANSGLLEQYMTSFYRGTRQCLGKDLAWCELYVMLARLFRQFHVAVHDTSDADMEWVDAVLIVFKGKNLKTILSRRDT</sequence>
<protein>
    <submittedName>
        <fullName evidence="4">Cytochrome P450</fullName>
    </submittedName>
</protein>
<comment type="caution">
    <text evidence="4">The sequence shown here is derived from an EMBL/GenBank/DDBJ whole genome shotgun (WGS) entry which is preliminary data.</text>
</comment>
<dbReference type="GO" id="GO:0005506">
    <property type="term" value="F:iron ion binding"/>
    <property type="evidence" value="ECO:0007669"/>
    <property type="project" value="InterPro"/>
</dbReference>
<keyword evidence="5" id="KW-1185">Reference proteome</keyword>
<evidence type="ECO:0000256" key="3">
    <source>
        <dbReference type="SAM" id="SignalP"/>
    </source>
</evidence>
<dbReference type="Pfam" id="PF00067">
    <property type="entry name" value="p450"/>
    <property type="match status" value="1"/>
</dbReference>
<dbReference type="PANTHER" id="PTHR24305:SF166">
    <property type="entry name" value="CYTOCHROME P450 12A4, MITOCHONDRIAL-RELATED"/>
    <property type="match status" value="1"/>
</dbReference>
<feature type="signal peptide" evidence="3">
    <location>
        <begin position="1"/>
        <end position="19"/>
    </location>
</feature>
<evidence type="ECO:0000313" key="4">
    <source>
        <dbReference type="EMBL" id="KAF2445452.1"/>
    </source>
</evidence>
<keyword evidence="3" id="KW-0732">Signal</keyword>
<proteinExistence type="inferred from homology"/>
<name>A0A9P4PK65_9PLEO</name>
<evidence type="ECO:0000313" key="5">
    <source>
        <dbReference type="Proteomes" id="UP000799764"/>
    </source>
</evidence>
<dbReference type="InterPro" id="IPR001128">
    <property type="entry name" value="Cyt_P450"/>
</dbReference>
<comment type="cofactor">
    <cofactor evidence="2">
        <name>heme</name>
        <dbReference type="ChEBI" id="CHEBI:30413"/>
    </cofactor>
</comment>
<feature type="chain" id="PRO_5040232601" evidence="3">
    <location>
        <begin position="20"/>
        <end position="509"/>
    </location>
</feature>
<comment type="similarity">
    <text evidence="1">Belongs to the cytochrome P450 family.</text>
</comment>
<dbReference type="PANTHER" id="PTHR24305">
    <property type="entry name" value="CYTOCHROME P450"/>
    <property type="match status" value="1"/>
</dbReference>
<dbReference type="OrthoDB" id="3945418at2759"/>
<evidence type="ECO:0000256" key="1">
    <source>
        <dbReference type="ARBA" id="ARBA00010617"/>
    </source>
</evidence>
<dbReference type="GO" id="GO:0020037">
    <property type="term" value="F:heme binding"/>
    <property type="evidence" value="ECO:0007669"/>
    <property type="project" value="InterPro"/>
</dbReference>
<organism evidence="4 5">
    <name type="scientific">Karstenula rhodostoma CBS 690.94</name>
    <dbReference type="NCBI Taxonomy" id="1392251"/>
    <lineage>
        <taxon>Eukaryota</taxon>
        <taxon>Fungi</taxon>
        <taxon>Dikarya</taxon>
        <taxon>Ascomycota</taxon>
        <taxon>Pezizomycotina</taxon>
        <taxon>Dothideomycetes</taxon>
        <taxon>Pleosporomycetidae</taxon>
        <taxon>Pleosporales</taxon>
        <taxon>Massarineae</taxon>
        <taxon>Didymosphaeriaceae</taxon>
        <taxon>Karstenula</taxon>
    </lineage>
</organism>
<evidence type="ECO:0000256" key="2">
    <source>
        <dbReference type="PIRSR" id="PIRSR602401-1"/>
    </source>
</evidence>
<dbReference type="SUPFAM" id="SSF48264">
    <property type="entry name" value="Cytochrome P450"/>
    <property type="match status" value="1"/>
</dbReference>
<dbReference type="InterPro" id="IPR050121">
    <property type="entry name" value="Cytochrome_P450_monoxygenase"/>
</dbReference>
<dbReference type="Gene3D" id="1.10.630.10">
    <property type="entry name" value="Cytochrome P450"/>
    <property type="match status" value="1"/>
</dbReference>
<keyword evidence="2" id="KW-0408">Iron</keyword>
<reference evidence="4" key="1">
    <citation type="journal article" date="2020" name="Stud. Mycol.">
        <title>101 Dothideomycetes genomes: a test case for predicting lifestyles and emergence of pathogens.</title>
        <authorList>
            <person name="Haridas S."/>
            <person name="Albert R."/>
            <person name="Binder M."/>
            <person name="Bloem J."/>
            <person name="Labutti K."/>
            <person name="Salamov A."/>
            <person name="Andreopoulos B."/>
            <person name="Baker S."/>
            <person name="Barry K."/>
            <person name="Bills G."/>
            <person name="Bluhm B."/>
            <person name="Cannon C."/>
            <person name="Castanera R."/>
            <person name="Culley D."/>
            <person name="Daum C."/>
            <person name="Ezra D."/>
            <person name="Gonzalez J."/>
            <person name="Henrissat B."/>
            <person name="Kuo A."/>
            <person name="Liang C."/>
            <person name="Lipzen A."/>
            <person name="Lutzoni F."/>
            <person name="Magnuson J."/>
            <person name="Mondo S."/>
            <person name="Nolan M."/>
            <person name="Ohm R."/>
            <person name="Pangilinan J."/>
            <person name="Park H.-J."/>
            <person name="Ramirez L."/>
            <person name="Alfaro M."/>
            <person name="Sun H."/>
            <person name="Tritt A."/>
            <person name="Yoshinaga Y."/>
            <person name="Zwiers L.-H."/>
            <person name="Turgeon B."/>
            <person name="Goodwin S."/>
            <person name="Spatafora J."/>
            <person name="Crous P."/>
            <person name="Grigoriev I."/>
        </authorList>
    </citation>
    <scope>NUCLEOTIDE SEQUENCE</scope>
    <source>
        <strain evidence="4">CBS 690.94</strain>
    </source>
</reference>
<dbReference type="Proteomes" id="UP000799764">
    <property type="component" value="Unassembled WGS sequence"/>
</dbReference>
<dbReference type="PRINTS" id="PR00463">
    <property type="entry name" value="EP450I"/>
</dbReference>
<dbReference type="GO" id="GO:0004497">
    <property type="term" value="F:monooxygenase activity"/>
    <property type="evidence" value="ECO:0007669"/>
    <property type="project" value="InterPro"/>
</dbReference>
<dbReference type="InterPro" id="IPR002401">
    <property type="entry name" value="Cyt_P450_E_grp-I"/>
</dbReference>
<dbReference type="CDD" id="cd11062">
    <property type="entry name" value="CYP58-like"/>
    <property type="match status" value="1"/>
</dbReference>
<dbReference type="AlphaFoldDB" id="A0A9P4PK65"/>
<keyword evidence="2" id="KW-0479">Metal-binding</keyword>
<dbReference type="EMBL" id="MU001499">
    <property type="protein sequence ID" value="KAF2445452.1"/>
    <property type="molecule type" value="Genomic_DNA"/>
</dbReference>
<dbReference type="PRINTS" id="PR00385">
    <property type="entry name" value="P450"/>
</dbReference>
<feature type="binding site" description="axial binding residue" evidence="2">
    <location>
        <position position="452"/>
    </location>
    <ligand>
        <name>heme</name>
        <dbReference type="ChEBI" id="CHEBI:30413"/>
    </ligand>
    <ligandPart>
        <name>Fe</name>
        <dbReference type="ChEBI" id="CHEBI:18248"/>
    </ligandPart>
</feature>
<gene>
    <name evidence="4" type="ORF">P171DRAFT_484134</name>
</gene>
<accession>A0A9P4PK65</accession>
<keyword evidence="2" id="KW-0349">Heme</keyword>
<dbReference type="InterPro" id="IPR036396">
    <property type="entry name" value="Cyt_P450_sf"/>
</dbReference>
<dbReference type="GO" id="GO:0016705">
    <property type="term" value="F:oxidoreductase activity, acting on paired donors, with incorporation or reduction of molecular oxygen"/>
    <property type="evidence" value="ECO:0007669"/>
    <property type="project" value="InterPro"/>
</dbReference>